<dbReference type="AlphaFoldDB" id="A0A943DVV7"/>
<sequence>MMLSKDNIINLEDFRVRDTKTGAISKVFTGRDRGEFVREKSRVDKIESNYSSVTIIIPNNVYSINPSFFEELFVNVVKKLGKDDFLKKFNFISQGNYDYKKQLNEAIDRILRPKTALD</sequence>
<organism evidence="1 2">
    <name type="scientific">Bacteroides thetaiotaomicron</name>
    <dbReference type="NCBI Taxonomy" id="818"/>
    <lineage>
        <taxon>Bacteria</taxon>
        <taxon>Pseudomonadati</taxon>
        <taxon>Bacteroidota</taxon>
        <taxon>Bacteroidia</taxon>
        <taxon>Bacteroidales</taxon>
        <taxon>Bacteroidaceae</taxon>
        <taxon>Bacteroides</taxon>
    </lineage>
</organism>
<name>A0A943DVV7_BACT4</name>
<gene>
    <name evidence="1" type="ORF">KHY35_23525</name>
</gene>
<proteinExistence type="predicted"/>
<reference evidence="1" key="1">
    <citation type="submission" date="2021-02" db="EMBL/GenBank/DDBJ databases">
        <title>Infant gut strain persistence is associated with maternal origin, phylogeny, and functional potential including surface adhesion and iron acquisition.</title>
        <authorList>
            <person name="Lou Y.C."/>
        </authorList>
    </citation>
    <scope>NUCLEOTIDE SEQUENCE</scope>
    <source>
        <strain evidence="1">L3_082_243G1_dasL3_082_243G1_maxbin2.maxbin.015s ta_sub</strain>
    </source>
</reference>
<dbReference type="EMBL" id="JAGZEE010000070">
    <property type="protein sequence ID" value="MBS5413638.1"/>
    <property type="molecule type" value="Genomic_DNA"/>
</dbReference>
<dbReference type="Proteomes" id="UP000782901">
    <property type="component" value="Unassembled WGS sequence"/>
</dbReference>
<evidence type="ECO:0000313" key="1">
    <source>
        <dbReference type="EMBL" id="MBS5413638.1"/>
    </source>
</evidence>
<protein>
    <submittedName>
        <fullName evidence="1">DUF4325 domain-containing protein</fullName>
    </submittedName>
</protein>
<evidence type="ECO:0000313" key="2">
    <source>
        <dbReference type="Proteomes" id="UP000782901"/>
    </source>
</evidence>
<comment type="caution">
    <text evidence="1">The sequence shown here is derived from an EMBL/GenBank/DDBJ whole genome shotgun (WGS) entry which is preliminary data.</text>
</comment>
<accession>A0A943DVV7</accession>